<evidence type="ECO:0000256" key="1">
    <source>
        <dbReference type="SAM" id="MobiDB-lite"/>
    </source>
</evidence>
<dbReference type="EMBL" id="JARKIB010000106">
    <property type="protein sequence ID" value="KAJ7739589.1"/>
    <property type="molecule type" value="Genomic_DNA"/>
</dbReference>
<evidence type="ECO:0000256" key="2">
    <source>
        <dbReference type="SAM" id="Phobius"/>
    </source>
</evidence>
<name>A0AAD7MZS1_9AGAR</name>
<keyword evidence="2" id="KW-0812">Transmembrane</keyword>
<sequence length="153" mass="17405">MGKKTRWKTEEMGKWEKKWSEKWRKKGNCQRPYSTAGFEPGGPQDPSAPLSESDSLCFWCTPTLWFGSIFLSEQASDQIFRGDTGTARSNFVAGILNHLGSTQLNMNQSSFRFGFQKITVTRRLRFSTSPVWIVPVELMSMSFLLCFGLEALT</sequence>
<gene>
    <name evidence="3" type="ORF">B0H16DRAFT_1465255</name>
</gene>
<keyword evidence="2" id="KW-1133">Transmembrane helix</keyword>
<feature type="compositionally biased region" description="Basic and acidic residues" evidence="1">
    <location>
        <begin position="7"/>
        <end position="22"/>
    </location>
</feature>
<feature type="region of interest" description="Disordered" evidence="1">
    <location>
        <begin position="1"/>
        <end position="49"/>
    </location>
</feature>
<keyword evidence="2" id="KW-0472">Membrane</keyword>
<proteinExistence type="predicted"/>
<dbReference type="Proteomes" id="UP001215598">
    <property type="component" value="Unassembled WGS sequence"/>
</dbReference>
<reference evidence="3" key="1">
    <citation type="submission" date="2023-03" db="EMBL/GenBank/DDBJ databases">
        <title>Massive genome expansion in bonnet fungi (Mycena s.s.) driven by repeated elements and novel gene families across ecological guilds.</title>
        <authorList>
            <consortium name="Lawrence Berkeley National Laboratory"/>
            <person name="Harder C.B."/>
            <person name="Miyauchi S."/>
            <person name="Viragh M."/>
            <person name="Kuo A."/>
            <person name="Thoen E."/>
            <person name="Andreopoulos B."/>
            <person name="Lu D."/>
            <person name="Skrede I."/>
            <person name="Drula E."/>
            <person name="Henrissat B."/>
            <person name="Morin E."/>
            <person name="Kohler A."/>
            <person name="Barry K."/>
            <person name="LaButti K."/>
            <person name="Morin E."/>
            <person name="Salamov A."/>
            <person name="Lipzen A."/>
            <person name="Mereny Z."/>
            <person name="Hegedus B."/>
            <person name="Baldrian P."/>
            <person name="Stursova M."/>
            <person name="Weitz H."/>
            <person name="Taylor A."/>
            <person name="Grigoriev I.V."/>
            <person name="Nagy L.G."/>
            <person name="Martin F."/>
            <person name="Kauserud H."/>
        </authorList>
    </citation>
    <scope>NUCLEOTIDE SEQUENCE</scope>
    <source>
        <strain evidence="3">CBHHK182m</strain>
    </source>
</reference>
<evidence type="ECO:0000313" key="3">
    <source>
        <dbReference type="EMBL" id="KAJ7739589.1"/>
    </source>
</evidence>
<evidence type="ECO:0000313" key="4">
    <source>
        <dbReference type="Proteomes" id="UP001215598"/>
    </source>
</evidence>
<dbReference type="AlphaFoldDB" id="A0AAD7MZS1"/>
<keyword evidence="4" id="KW-1185">Reference proteome</keyword>
<accession>A0AAD7MZS1</accession>
<protein>
    <submittedName>
        <fullName evidence="3">Uncharacterized protein</fullName>
    </submittedName>
</protein>
<feature type="transmembrane region" description="Helical" evidence="2">
    <location>
        <begin position="131"/>
        <end position="152"/>
    </location>
</feature>
<organism evidence="3 4">
    <name type="scientific">Mycena metata</name>
    <dbReference type="NCBI Taxonomy" id="1033252"/>
    <lineage>
        <taxon>Eukaryota</taxon>
        <taxon>Fungi</taxon>
        <taxon>Dikarya</taxon>
        <taxon>Basidiomycota</taxon>
        <taxon>Agaricomycotina</taxon>
        <taxon>Agaricomycetes</taxon>
        <taxon>Agaricomycetidae</taxon>
        <taxon>Agaricales</taxon>
        <taxon>Marasmiineae</taxon>
        <taxon>Mycenaceae</taxon>
        <taxon>Mycena</taxon>
    </lineage>
</organism>
<comment type="caution">
    <text evidence="3">The sequence shown here is derived from an EMBL/GenBank/DDBJ whole genome shotgun (WGS) entry which is preliminary data.</text>
</comment>